<dbReference type="PANTHER" id="PTHR42743">
    <property type="entry name" value="AMINO-ACID AMINOTRANSFERASE"/>
    <property type="match status" value="1"/>
</dbReference>
<comment type="caution">
    <text evidence="6">The sequence shown here is derived from an EMBL/GenBank/DDBJ whole genome shotgun (WGS) entry which is preliminary data.</text>
</comment>
<dbReference type="Gene3D" id="3.30.470.10">
    <property type="match status" value="1"/>
</dbReference>
<dbReference type="Proteomes" id="UP000231019">
    <property type="component" value="Unassembled WGS sequence"/>
</dbReference>
<keyword evidence="6" id="KW-0032">Aminotransferase</keyword>
<accession>A0A2M7FZC2</accession>
<dbReference type="GO" id="GO:0008483">
    <property type="term" value="F:transaminase activity"/>
    <property type="evidence" value="ECO:0007669"/>
    <property type="project" value="UniProtKB-KW"/>
</dbReference>
<evidence type="ECO:0000256" key="4">
    <source>
        <dbReference type="RuleBase" id="RU004106"/>
    </source>
</evidence>
<dbReference type="PROSITE" id="PS00770">
    <property type="entry name" value="AA_TRANSFER_CLASS_4"/>
    <property type="match status" value="1"/>
</dbReference>
<gene>
    <name evidence="6" type="ORF">COW36_20820</name>
</gene>
<reference evidence="6 7" key="1">
    <citation type="submission" date="2017-09" db="EMBL/GenBank/DDBJ databases">
        <title>Depth-based differentiation of microbial function through sediment-hosted aquifers and enrichment of novel symbionts in the deep terrestrial subsurface.</title>
        <authorList>
            <person name="Probst A.J."/>
            <person name="Ladd B."/>
            <person name="Jarett J.K."/>
            <person name="Geller-Mcgrath D.E."/>
            <person name="Sieber C.M."/>
            <person name="Emerson J.B."/>
            <person name="Anantharaman K."/>
            <person name="Thomas B.C."/>
            <person name="Malmstrom R."/>
            <person name="Stieglmeier M."/>
            <person name="Klingl A."/>
            <person name="Woyke T."/>
            <person name="Ryan C.M."/>
            <person name="Banfield J.F."/>
        </authorList>
    </citation>
    <scope>NUCLEOTIDE SEQUENCE [LARGE SCALE GENOMIC DNA]</scope>
    <source>
        <strain evidence="6">CG17_big_fil_post_rev_8_21_14_2_50_48_46</strain>
    </source>
</reference>
<dbReference type="InterPro" id="IPR043132">
    <property type="entry name" value="BCAT-like_C"/>
</dbReference>
<dbReference type="InterPro" id="IPR043131">
    <property type="entry name" value="BCAT-like_N"/>
</dbReference>
<evidence type="ECO:0000256" key="2">
    <source>
        <dbReference type="ARBA" id="ARBA00009320"/>
    </source>
</evidence>
<comment type="similarity">
    <text evidence="2 4">Belongs to the class-IV pyridoxal-phosphate-dependent aminotransferase family.</text>
</comment>
<dbReference type="Gene3D" id="3.20.10.10">
    <property type="entry name" value="D-amino Acid Aminotransferase, subunit A, domain 2"/>
    <property type="match status" value="1"/>
</dbReference>
<keyword evidence="6" id="KW-0808">Transferase</keyword>
<evidence type="ECO:0000313" key="7">
    <source>
        <dbReference type="Proteomes" id="UP000231019"/>
    </source>
</evidence>
<dbReference type="PANTHER" id="PTHR42743:SF11">
    <property type="entry name" value="AMINODEOXYCHORISMATE LYASE"/>
    <property type="match status" value="1"/>
</dbReference>
<dbReference type="SUPFAM" id="SSF56752">
    <property type="entry name" value="D-aminoacid aminotransferase-like PLP-dependent enzymes"/>
    <property type="match status" value="1"/>
</dbReference>
<dbReference type="FunFam" id="3.20.10.10:FF:000002">
    <property type="entry name" value="D-alanine aminotransferase"/>
    <property type="match status" value="1"/>
</dbReference>
<evidence type="ECO:0000256" key="3">
    <source>
        <dbReference type="ARBA" id="ARBA00022898"/>
    </source>
</evidence>
<dbReference type="EMBL" id="PFFQ01000059">
    <property type="protein sequence ID" value="PIW14486.1"/>
    <property type="molecule type" value="Genomic_DNA"/>
</dbReference>
<dbReference type="GO" id="GO:0046394">
    <property type="term" value="P:carboxylic acid biosynthetic process"/>
    <property type="evidence" value="ECO:0007669"/>
    <property type="project" value="UniProtKB-ARBA"/>
</dbReference>
<proteinExistence type="inferred from homology"/>
<sequence>MKAVNGNLVLLKPLCPPLLPRLLPQPNPKEFLPMQAPFAVIKGQTLPLNQALVPVNDRSFLFGDSLYEVVSTYQGKPYFTRDHLQRLRATAAGIYFDLPWEDAWFENEIRTGLNQMPGQEAYVRIVVSRGSGDFNIDIDTVETEPFCVTIFKPSLPMNPRFRAQGFSLAVPETRRNSPRSLNPAFKTGNYLNNILCLKEAKDQGADDALILDLEGHITELTTSNFFIVRQGEIWTAPLDVGILDGITRRYLIQVARELGLTVHEKRFGLEEVLSADEAFVSSTLKGAMPVWKVNGQVIHEGYGEINRAVDDAYWQYVEAHLDSY</sequence>
<name>A0A2M7FZC2_9BACT</name>
<dbReference type="InterPro" id="IPR018300">
    <property type="entry name" value="Aminotrans_IV_CS"/>
</dbReference>
<evidence type="ECO:0000256" key="1">
    <source>
        <dbReference type="ARBA" id="ARBA00001933"/>
    </source>
</evidence>
<evidence type="ECO:0000313" key="6">
    <source>
        <dbReference type="EMBL" id="PIW14486.1"/>
    </source>
</evidence>
<dbReference type="GO" id="GO:0008652">
    <property type="term" value="P:amino acid biosynthetic process"/>
    <property type="evidence" value="ECO:0007669"/>
    <property type="project" value="UniProtKB-ARBA"/>
</dbReference>
<evidence type="ECO:0000256" key="5">
    <source>
        <dbReference type="RuleBase" id="RU004516"/>
    </source>
</evidence>
<protein>
    <submittedName>
        <fullName evidence="6">Branched-chain amino acid aminotransferase</fullName>
    </submittedName>
</protein>
<comment type="cofactor">
    <cofactor evidence="1 5">
        <name>pyridoxal 5'-phosphate</name>
        <dbReference type="ChEBI" id="CHEBI:597326"/>
    </cofactor>
</comment>
<dbReference type="InterPro" id="IPR001544">
    <property type="entry name" value="Aminotrans_IV"/>
</dbReference>
<dbReference type="AlphaFoldDB" id="A0A2M7FZC2"/>
<dbReference type="InterPro" id="IPR036038">
    <property type="entry name" value="Aminotransferase-like"/>
</dbReference>
<dbReference type="Pfam" id="PF01063">
    <property type="entry name" value="Aminotran_4"/>
    <property type="match status" value="1"/>
</dbReference>
<keyword evidence="3 5" id="KW-0663">Pyridoxal phosphate</keyword>
<organism evidence="6 7">
    <name type="scientific">bacterium (Candidatus Blackallbacteria) CG17_big_fil_post_rev_8_21_14_2_50_48_46</name>
    <dbReference type="NCBI Taxonomy" id="2014261"/>
    <lineage>
        <taxon>Bacteria</taxon>
        <taxon>Candidatus Blackallbacteria</taxon>
    </lineage>
</organism>
<dbReference type="InterPro" id="IPR050571">
    <property type="entry name" value="Class-IV_PLP-Dep_Aminotrnsfr"/>
</dbReference>